<sequence length="115" mass="13063">KRLRKVGTSQRVESSNDTQEDASNQWGKIEAIDGRIDQEDVNAASKGVNIAEPIVFDDEEVTKIMARTLIKMKAEKSKLLDEQIAQKLHDEEVEKATARDKQEKDDLERAQVLQK</sequence>
<protein>
    <submittedName>
        <fullName evidence="2">Uncharacterized protein</fullName>
    </submittedName>
</protein>
<feature type="compositionally biased region" description="Basic and acidic residues" evidence="1">
    <location>
        <begin position="92"/>
        <end position="109"/>
    </location>
</feature>
<proteinExistence type="predicted"/>
<feature type="non-terminal residue" evidence="2">
    <location>
        <position position="1"/>
    </location>
</feature>
<reference evidence="2" key="1">
    <citation type="journal article" date="2019" name="Sci. Rep.">
        <title>Draft genome of Tanacetum cinerariifolium, the natural source of mosquito coil.</title>
        <authorList>
            <person name="Yamashiro T."/>
            <person name="Shiraishi A."/>
            <person name="Satake H."/>
            <person name="Nakayama K."/>
        </authorList>
    </citation>
    <scope>NUCLEOTIDE SEQUENCE</scope>
</reference>
<feature type="compositionally biased region" description="Polar residues" evidence="1">
    <location>
        <begin position="7"/>
        <end position="25"/>
    </location>
</feature>
<evidence type="ECO:0000256" key="1">
    <source>
        <dbReference type="SAM" id="MobiDB-lite"/>
    </source>
</evidence>
<comment type="caution">
    <text evidence="2">The sequence shown here is derived from an EMBL/GenBank/DDBJ whole genome shotgun (WGS) entry which is preliminary data.</text>
</comment>
<gene>
    <name evidence="2" type="ORF">Tci_888623</name>
</gene>
<accession>A0A699UA73</accession>
<name>A0A699UA73_TANCI</name>
<feature type="region of interest" description="Disordered" evidence="1">
    <location>
        <begin position="1"/>
        <end position="25"/>
    </location>
</feature>
<evidence type="ECO:0000313" key="2">
    <source>
        <dbReference type="EMBL" id="GFD16654.1"/>
    </source>
</evidence>
<feature type="region of interest" description="Disordered" evidence="1">
    <location>
        <begin position="92"/>
        <end position="115"/>
    </location>
</feature>
<dbReference type="EMBL" id="BKCJ011294788">
    <property type="protein sequence ID" value="GFD16654.1"/>
    <property type="molecule type" value="Genomic_DNA"/>
</dbReference>
<organism evidence="2">
    <name type="scientific">Tanacetum cinerariifolium</name>
    <name type="common">Dalmatian daisy</name>
    <name type="synonym">Chrysanthemum cinerariifolium</name>
    <dbReference type="NCBI Taxonomy" id="118510"/>
    <lineage>
        <taxon>Eukaryota</taxon>
        <taxon>Viridiplantae</taxon>
        <taxon>Streptophyta</taxon>
        <taxon>Embryophyta</taxon>
        <taxon>Tracheophyta</taxon>
        <taxon>Spermatophyta</taxon>
        <taxon>Magnoliopsida</taxon>
        <taxon>eudicotyledons</taxon>
        <taxon>Gunneridae</taxon>
        <taxon>Pentapetalae</taxon>
        <taxon>asterids</taxon>
        <taxon>campanulids</taxon>
        <taxon>Asterales</taxon>
        <taxon>Asteraceae</taxon>
        <taxon>Asteroideae</taxon>
        <taxon>Anthemideae</taxon>
        <taxon>Anthemidinae</taxon>
        <taxon>Tanacetum</taxon>
    </lineage>
</organism>
<dbReference type="AlphaFoldDB" id="A0A699UA73"/>